<organism evidence="7 8">
    <name type="scientific">Dokdonella fugitiva</name>
    <dbReference type="NCBI Taxonomy" id="328517"/>
    <lineage>
        <taxon>Bacteria</taxon>
        <taxon>Pseudomonadati</taxon>
        <taxon>Pseudomonadota</taxon>
        <taxon>Gammaproteobacteria</taxon>
        <taxon>Lysobacterales</taxon>
        <taxon>Rhodanobacteraceae</taxon>
        <taxon>Dokdonella</taxon>
    </lineage>
</organism>
<keyword evidence="1" id="KW-1003">Cell membrane</keyword>
<evidence type="ECO:0000256" key="2">
    <source>
        <dbReference type="ARBA" id="ARBA00022692"/>
    </source>
</evidence>
<proteinExistence type="predicted"/>
<accession>A0A839EX43</accession>
<feature type="domain" description="Lipopolysaccharide assembly protein A" evidence="6">
    <location>
        <begin position="23"/>
        <end position="77"/>
    </location>
</feature>
<dbReference type="GO" id="GO:0005886">
    <property type="term" value="C:plasma membrane"/>
    <property type="evidence" value="ECO:0007669"/>
    <property type="project" value="InterPro"/>
</dbReference>
<evidence type="ECO:0000313" key="8">
    <source>
        <dbReference type="Proteomes" id="UP000550401"/>
    </source>
</evidence>
<evidence type="ECO:0000259" key="6">
    <source>
        <dbReference type="Pfam" id="PF06305"/>
    </source>
</evidence>
<name>A0A839EX43_9GAMM</name>
<sequence length="91" mass="9912">MRLILIVLLLSVVVAGALFGALNGAPVGVDFYFFRCELPLGGALLGALVLGWLLGGLVAWLGHLPRLSRQQRTIRDLHARDRHRAEGRDDA</sequence>
<gene>
    <name evidence="7" type="ORF">FHW12_000470</name>
</gene>
<dbReference type="Pfam" id="PF06305">
    <property type="entry name" value="LapA_dom"/>
    <property type="match status" value="1"/>
</dbReference>
<evidence type="ECO:0000313" key="7">
    <source>
        <dbReference type="EMBL" id="MBA8886279.1"/>
    </source>
</evidence>
<dbReference type="RefSeq" id="WP_182529372.1">
    <property type="nucleotide sequence ID" value="NZ_JACGXL010000001.1"/>
</dbReference>
<evidence type="ECO:0000256" key="5">
    <source>
        <dbReference type="SAM" id="Phobius"/>
    </source>
</evidence>
<keyword evidence="4 5" id="KW-0472">Membrane</keyword>
<evidence type="ECO:0000256" key="3">
    <source>
        <dbReference type="ARBA" id="ARBA00022989"/>
    </source>
</evidence>
<keyword evidence="2 5" id="KW-0812">Transmembrane</keyword>
<evidence type="ECO:0000256" key="1">
    <source>
        <dbReference type="ARBA" id="ARBA00022475"/>
    </source>
</evidence>
<feature type="transmembrane region" description="Helical" evidence="5">
    <location>
        <begin position="40"/>
        <end position="62"/>
    </location>
</feature>
<reference evidence="7 8" key="1">
    <citation type="submission" date="2020-07" db="EMBL/GenBank/DDBJ databases">
        <title>Genomic Encyclopedia of Type Strains, Phase IV (KMG-V): Genome sequencing to study the core and pangenomes of soil and plant-associated prokaryotes.</title>
        <authorList>
            <person name="Whitman W."/>
        </authorList>
    </citation>
    <scope>NUCLEOTIDE SEQUENCE [LARGE SCALE GENOMIC DNA]</scope>
    <source>
        <strain evidence="7 8">RH2WT43</strain>
    </source>
</reference>
<dbReference type="InterPro" id="IPR010445">
    <property type="entry name" value="LapA_dom"/>
</dbReference>
<evidence type="ECO:0000256" key="4">
    <source>
        <dbReference type="ARBA" id="ARBA00023136"/>
    </source>
</evidence>
<comment type="caution">
    <text evidence="7">The sequence shown here is derived from an EMBL/GenBank/DDBJ whole genome shotgun (WGS) entry which is preliminary data.</text>
</comment>
<dbReference type="Proteomes" id="UP000550401">
    <property type="component" value="Unassembled WGS sequence"/>
</dbReference>
<protein>
    <submittedName>
        <fullName evidence="7">Putative integral membrane protein</fullName>
    </submittedName>
</protein>
<dbReference type="EMBL" id="JACGXL010000001">
    <property type="protein sequence ID" value="MBA8886279.1"/>
    <property type="molecule type" value="Genomic_DNA"/>
</dbReference>
<keyword evidence="8" id="KW-1185">Reference proteome</keyword>
<dbReference type="AlphaFoldDB" id="A0A839EX43"/>
<keyword evidence="3 5" id="KW-1133">Transmembrane helix</keyword>